<organism evidence="7 8">
    <name type="scientific">Malassezia vespertilionis</name>
    <dbReference type="NCBI Taxonomy" id="2020962"/>
    <lineage>
        <taxon>Eukaryota</taxon>
        <taxon>Fungi</taxon>
        <taxon>Dikarya</taxon>
        <taxon>Basidiomycota</taxon>
        <taxon>Ustilaginomycotina</taxon>
        <taxon>Malasseziomycetes</taxon>
        <taxon>Malasseziales</taxon>
        <taxon>Malasseziaceae</taxon>
        <taxon>Malassezia</taxon>
    </lineage>
</organism>
<dbReference type="GO" id="GO:0071028">
    <property type="term" value="P:nuclear mRNA surveillance"/>
    <property type="evidence" value="ECO:0007669"/>
    <property type="project" value="TreeGrafter"/>
</dbReference>
<sequence length="264" mass="28239">MSLDMGTLRRADGSGRFAYGAQATVASIYGPAEVRIRDELTDVAAFQLVVSPLEGGAGIPTKALAAELQKMFKAVLLLHHHPRTIIQLTVQTLSVPQVSNSTLVMTINGRGQVPLQEPNSTQQRGAPPLLALPDRPLLVAEIAASINGSTLAILDAALPMRATVTAASCVVLHYDDAKRTRDVTGTQGPFCILVDPSPEEESIARSCHVFAFAFSGQNAMQATPDEAPSAQLVFQQSWGNTSGEQRRRLYEAAEEASLSALSYW</sequence>
<dbReference type="STRING" id="2020962.A0A2N1JFA9"/>
<accession>A0A2N1JFA9</accession>
<evidence type="ECO:0000256" key="3">
    <source>
        <dbReference type="ARBA" id="ARBA00022552"/>
    </source>
</evidence>
<comment type="similarity">
    <text evidence="2">Belongs to the RNase PH family.</text>
</comment>
<dbReference type="InterPro" id="IPR036345">
    <property type="entry name" value="ExoRNase_PH_dom2_sf"/>
</dbReference>
<dbReference type="EMBL" id="KZ454988">
    <property type="protein sequence ID" value="PKI85243.1"/>
    <property type="molecule type" value="Genomic_DNA"/>
</dbReference>
<dbReference type="Gene3D" id="3.30.230.70">
    <property type="entry name" value="GHMP Kinase, N-terminal domain"/>
    <property type="match status" value="1"/>
</dbReference>
<keyword evidence="4" id="KW-0271">Exosome</keyword>
<dbReference type="InterPro" id="IPR050080">
    <property type="entry name" value="RNase_PH"/>
</dbReference>
<dbReference type="AlphaFoldDB" id="A0A2N1JFA9"/>
<dbReference type="GO" id="GO:0003723">
    <property type="term" value="F:RNA binding"/>
    <property type="evidence" value="ECO:0007669"/>
    <property type="project" value="TreeGrafter"/>
</dbReference>
<dbReference type="PANTHER" id="PTHR11953:SF1">
    <property type="entry name" value="EXOSOME COMPLEX COMPONENT RRP46"/>
    <property type="match status" value="1"/>
</dbReference>
<dbReference type="GO" id="GO:0071051">
    <property type="term" value="P:poly(A)-dependent snoRNA 3'-end processing"/>
    <property type="evidence" value="ECO:0007669"/>
    <property type="project" value="TreeGrafter"/>
</dbReference>
<evidence type="ECO:0000313" key="8">
    <source>
        <dbReference type="Proteomes" id="UP000232875"/>
    </source>
</evidence>
<keyword evidence="8" id="KW-1185">Reference proteome</keyword>
<keyword evidence="5" id="KW-0539">Nucleus</keyword>
<dbReference type="Pfam" id="PF01138">
    <property type="entry name" value="RNase_PH"/>
    <property type="match status" value="1"/>
</dbReference>
<dbReference type="GO" id="GO:0000176">
    <property type="term" value="C:nuclear exosome (RNase complex)"/>
    <property type="evidence" value="ECO:0007669"/>
    <property type="project" value="TreeGrafter"/>
</dbReference>
<dbReference type="GO" id="GO:0005730">
    <property type="term" value="C:nucleolus"/>
    <property type="evidence" value="ECO:0007669"/>
    <property type="project" value="TreeGrafter"/>
</dbReference>
<evidence type="ECO:0000259" key="6">
    <source>
        <dbReference type="Pfam" id="PF01138"/>
    </source>
</evidence>
<feature type="domain" description="Exoribonuclease phosphorolytic" evidence="6">
    <location>
        <begin position="2"/>
        <end position="159"/>
    </location>
</feature>
<evidence type="ECO:0000256" key="4">
    <source>
        <dbReference type="ARBA" id="ARBA00022835"/>
    </source>
</evidence>
<dbReference type="Proteomes" id="UP000232875">
    <property type="component" value="Unassembled WGS sequence"/>
</dbReference>
<dbReference type="InterPro" id="IPR020568">
    <property type="entry name" value="Ribosomal_Su5_D2-typ_SF"/>
</dbReference>
<evidence type="ECO:0000256" key="1">
    <source>
        <dbReference type="ARBA" id="ARBA00004123"/>
    </source>
</evidence>
<evidence type="ECO:0000256" key="5">
    <source>
        <dbReference type="ARBA" id="ARBA00023242"/>
    </source>
</evidence>
<comment type="subcellular location">
    <subcellularLocation>
        <location evidence="1">Nucleus</location>
    </subcellularLocation>
</comment>
<name>A0A2N1JFA9_9BASI</name>
<reference evidence="7 8" key="1">
    <citation type="submission" date="2017-10" db="EMBL/GenBank/DDBJ databases">
        <title>A novel species of cold-tolerant Malassezia isolated from bats.</title>
        <authorList>
            <person name="Lorch J.M."/>
            <person name="Palmer J.M."/>
            <person name="Vanderwolf K.J."/>
            <person name="Schmidt K.Z."/>
            <person name="Verant M.L."/>
            <person name="Weller T.J."/>
            <person name="Blehert D.S."/>
        </authorList>
    </citation>
    <scope>NUCLEOTIDE SEQUENCE [LARGE SCALE GENOMIC DNA]</scope>
    <source>
        <strain evidence="7 8">NWHC:44797-103</strain>
    </source>
</reference>
<dbReference type="GO" id="GO:0006364">
    <property type="term" value="P:rRNA processing"/>
    <property type="evidence" value="ECO:0007669"/>
    <property type="project" value="UniProtKB-KW"/>
</dbReference>
<dbReference type="InterPro" id="IPR001247">
    <property type="entry name" value="ExoRNase_PH_dom1"/>
</dbReference>
<dbReference type="GO" id="GO:0000177">
    <property type="term" value="C:cytoplasmic exosome (RNase complex)"/>
    <property type="evidence" value="ECO:0007669"/>
    <property type="project" value="TreeGrafter"/>
</dbReference>
<proteinExistence type="inferred from homology"/>
<dbReference type="OrthoDB" id="27298at2759"/>
<dbReference type="PANTHER" id="PTHR11953">
    <property type="entry name" value="EXOSOME COMPLEX COMPONENT"/>
    <property type="match status" value="1"/>
</dbReference>
<evidence type="ECO:0000256" key="2">
    <source>
        <dbReference type="ARBA" id="ARBA00006678"/>
    </source>
</evidence>
<keyword evidence="3" id="KW-0698">rRNA processing</keyword>
<dbReference type="SUPFAM" id="SSF55666">
    <property type="entry name" value="Ribonuclease PH domain 2-like"/>
    <property type="match status" value="1"/>
</dbReference>
<dbReference type="GO" id="GO:0034475">
    <property type="term" value="P:U4 snRNA 3'-end processing"/>
    <property type="evidence" value="ECO:0007669"/>
    <property type="project" value="TreeGrafter"/>
</dbReference>
<protein>
    <submittedName>
        <fullName evidence="7">Rrp46p</fullName>
    </submittedName>
</protein>
<dbReference type="InterPro" id="IPR027408">
    <property type="entry name" value="PNPase/RNase_PH_dom_sf"/>
</dbReference>
<dbReference type="GO" id="GO:0016075">
    <property type="term" value="P:rRNA catabolic process"/>
    <property type="evidence" value="ECO:0007669"/>
    <property type="project" value="TreeGrafter"/>
</dbReference>
<evidence type="ECO:0000313" key="7">
    <source>
        <dbReference type="EMBL" id="PKI85243.1"/>
    </source>
</evidence>
<dbReference type="SUPFAM" id="SSF54211">
    <property type="entry name" value="Ribosomal protein S5 domain 2-like"/>
    <property type="match status" value="1"/>
</dbReference>
<gene>
    <name evidence="7" type="primary">RRP46</name>
    <name evidence="7" type="ORF">MVES_000897</name>
</gene>